<dbReference type="OrthoDB" id="77819at2759"/>
<protein>
    <submittedName>
        <fullName evidence="2">Uncharacterized protein</fullName>
    </submittedName>
</protein>
<reference evidence="2" key="1">
    <citation type="submission" date="2013-12" db="EMBL/GenBank/DDBJ databases">
        <title>The Genome Sequence of Aphanomyces astaci APO3.</title>
        <authorList>
            <consortium name="The Broad Institute Genomics Platform"/>
            <person name="Russ C."/>
            <person name="Tyler B."/>
            <person name="van West P."/>
            <person name="Dieguez-Uribeondo J."/>
            <person name="Young S.K."/>
            <person name="Zeng Q."/>
            <person name="Gargeya S."/>
            <person name="Fitzgerald M."/>
            <person name="Abouelleil A."/>
            <person name="Alvarado L."/>
            <person name="Chapman S.B."/>
            <person name="Gainer-Dewar J."/>
            <person name="Goldberg J."/>
            <person name="Griggs A."/>
            <person name="Gujja S."/>
            <person name="Hansen M."/>
            <person name="Howarth C."/>
            <person name="Imamovic A."/>
            <person name="Ireland A."/>
            <person name="Larimer J."/>
            <person name="McCowan C."/>
            <person name="Murphy C."/>
            <person name="Pearson M."/>
            <person name="Poon T.W."/>
            <person name="Priest M."/>
            <person name="Roberts A."/>
            <person name="Saif S."/>
            <person name="Shea T."/>
            <person name="Sykes S."/>
            <person name="Wortman J."/>
            <person name="Nusbaum C."/>
            <person name="Birren B."/>
        </authorList>
    </citation>
    <scope>NUCLEOTIDE SEQUENCE [LARGE SCALE GENOMIC DNA]</scope>
    <source>
        <strain evidence="2">APO3</strain>
    </source>
</reference>
<dbReference type="AlphaFoldDB" id="W4GRG1"/>
<feature type="region of interest" description="Disordered" evidence="1">
    <location>
        <begin position="1"/>
        <end position="39"/>
    </location>
</feature>
<dbReference type="GeneID" id="20808049"/>
<dbReference type="RefSeq" id="XP_009829432.1">
    <property type="nucleotide sequence ID" value="XM_009831130.1"/>
</dbReference>
<sequence length="601" mass="65670">MKAEPSSPIRPSSMDTSSVAALQYSPPRGSSVNVTKPLGYHNDENPALAKRKRVHHMASIDAMPRITPKTTAHNHVEGRSIAVRILVQPPRVWYRDQKGRRTVFCIKVGVVDQDDKLLSADHTPGGYFTATLLYENGNAVADKRIVELRKGAFFDSHASTASMEIRIADISKNHQNQKFRVRVDFLWPHVTVAAAVSDPIHVLSKHVKKSLPVEMHLIKSDHSHSSSDDGTPIFRTPPINSPTTSPVVEGPRRPPTPPPTKMEEGDNISIGHGMSMTRWCSAAHRVLTQVEWSPFQDARSAIQFKCQWCFAVQPTLATAQHAAGCLLKSLLTMIVTDSTDDRSEAPPPLPSSPAPLATKFEMAERLRTATNIYRPVPHYATTTTLKRPNAVPVVDDDDDEHGKDLTLLSIGDLSAFAKSSTFDDALMLKSLSQVSVADDWRCANSPSSSSSPPRQFLMDDDSSLLSRFTDSTICASNTEAAVVAIGVFPLEGCDTGMPAFDGDWTLLGVYHTVPPRLMPPRSANIVDRSSSLRFVAISIDDVQRVWDANAQVAADVAQIKKGRMPRGGSSCKYLSLGDAECETLDKLKACVVRRAGGRDLS</sequence>
<feature type="compositionally biased region" description="Polar residues" evidence="1">
    <location>
        <begin position="9"/>
        <end position="20"/>
    </location>
</feature>
<organism evidence="2">
    <name type="scientific">Aphanomyces astaci</name>
    <name type="common">Crayfish plague agent</name>
    <dbReference type="NCBI Taxonomy" id="112090"/>
    <lineage>
        <taxon>Eukaryota</taxon>
        <taxon>Sar</taxon>
        <taxon>Stramenopiles</taxon>
        <taxon>Oomycota</taxon>
        <taxon>Saprolegniomycetes</taxon>
        <taxon>Saprolegniales</taxon>
        <taxon>Verrucalvaceae</taxon>
        <taxon>Aphanomyces</taxon>
    </lineage>
</organism>
<evidence type="ECO:0000313" key="2">
    <source>
        <dbReference type="EMBL" id="ETV81574.1"/>
    </source>
</evidence>
<feature type="region of interest" description="Disordered" evidence="1">
    <location>
        <begin position="221"/>
        <end position="265"/>
    </location>
</feature>
<name>W4GRG1_APHAT</name>
<evidence type="ECO:0000256" key="1">
    <source>
        <dbReference type="SAM" id="MobiDB-lite"/>
    </source>
</evidence>
<accession>W4GRG1</accession>
<dbReference type="VEuPathDB" id="FungiDB:H257_06053"/>
<proteinExistence type="predicted"/>
<dbReference type="EMBL" id="KI913124">
    <property type="protein sequence ID" value="ETV81574.1"/>
    <property type="molecule type" value="Genomic_DNA"/>
</dbReference>
<gene>
    <name evidence="2" type="ORF">H257_06053</name>
</gene>